<evidence type="ECO:0000313" key="1">
    <source>
        <dbReference type="EMBL" id="CAL1605542.1"/>
    </source>
</evidence>
<reference evidence="1 2" key="1">
    <citation type="submission" date="2024-04" db="EMBL/GenBank/DDBJ databases">
        <authorList>
            <person name="Waldvogel A.-M."/>
            <person name="Schoenle A."/>
        </authorList>
    </citation>
    <scope>NUCLEOTIDE SEQUENCE [LARGE SCALE GENOMIC DNA]</scope>
</reference>
<proteinExistence type="predicted"/>
<accession>A0AAV2LWU4</accession>
<dbReference type="AlphaFoldDB" id="A0AAV2LWU4"/>
<dbReference type="EMBL" id="OZ035827">
    <property type="protein sequence ID" value="CAL1605542.1"/>
    <property type="molecule type" value="Genomic_DNA"/>
</dbReference>
<gene>
    <name evidence="1" type="ORF">KC01_LOCUS32906</name>
</gene>
<dbReference type="Proteomes" id="UP001497482">
    <property type="component" value="Chromosome 5"/>
</dbReference>
<keyword evidence="2" id="KW-1185">Reference proteome</keyword>
<sequence length="139" mass="14685">MHQLSEASGRVPWPGGFSLSAAVHAVPKPLMEPPAALLLSYGPHCALSMQKQKNNTRKINLRYSLVVNTSKPNPATASPTPGNSLLTRDYPIVNPVSSYSTIQPSTPTSACARACACSREVFSLSDSLTGGAAITFPLF</sequence>
<protein>
    <submittedName>
        <fullName evidence="1">Uncharacterized protein</fullName>
    </submittedName>
</protein>
<organism evidence="1 2">
    <name type="scientific">Knipowitschia caucasica</name>
    <name type="common">Caucasian dwarf goby</name>
    <name type="synonym">Pomatoschistus caucasicus</name>
    <dbReference type="NCBI Taxonomy" id="637954"/>
    <lineage>
        <taxon>Eukaryota</taxon>
        <taxon>Metazoa</taxon>
        <taxon>Chordata</taxon>
        <taxon>Craniata</taxon>
        <taxon>Vertebrata</taxon>
        <taxon>Euteleostomi</taxon>
        <taxon>Actinopterygii</taxon>
        <taxon>Neopterygii</taxon>
        <taxon>Teleostei</taxon>
        <taxon>Neoteleostei</taxon>
        <taxon>Acanthomorphata</taxon>
        <taxon>Gobiaria</taxon>
        <taxon>Gobiiformes</taxon>
        <taxon>Gobioidei</taxon>
        <taxon>Gobiidae</taxon>
        <taxon>Gobiinae</taxon>
        <taxon>Knipowitschia</taxon>
    </lineage>
</organism>
<evidence type="ECO:0000313" key="2">
    <source>
        <dbReference type="Proteomes" id="UP001497482"/>
    </source>
</evidence>
<name>A0AAV2LWU4_KNICA</name>